<proteinExistence type="predicted"/>
<comment type="caution">
    <text evidence="1">The sequence shown here is derived from an EMBL/GenBank/DDBJ whole genome shotgun (WGS) entry which is preliminary data.</text>
</comment>
<accession>X1SD53</accession>
<organism evidence="1">
    <name type="scientific">marine sediment metagenome</name>
    <dbReference type="NCBI Taxonomy" id="412755"/>
    <lineage>
        <taxon>unclassified sequences</taxon>
        <taxon>metagenomes</taxon>
        <taxon>ecological metagenomes</taxon>
    </lineage>
</organism>
<dbReference type="EMBL" id="BARW01001946">
    <property type="protein sequence ID" value="GAI65714.1"/>
    <property type="molecule type" value="Genomic_DNA"/>
</dbReference>
<evidence type="ECO:0000313" key="1">
    <source>
        <dbReference type="EMBL" id="GAI65714.1"/>
    </source>
</evidence>
<gene>
    <name evidence="1" type="ORF">S12H4_05770</name>
</gene>
<dbReference type="AlphaFoldDB" id="X1SD53"/>
<reference evidence="1" key="1">
    <citation type="journal article" date="2014" name="Front. Microbiol.">
        <title>High frequency of phylogenetically diverse reductive dehalogenase-homologous genes in deep subseafloor sedimentary metagenomes.</title>
        <authorList>
            <person name="Kawai M."/>
            <person name="Futagami T."/>
            <person name="Toyoda A."/>
            <person name="Takaki Y."/>
            <person name="Nishi S."/>
            <person name="Hori S."/>
            <person name="Arai W."/>
            <person name="Tsubouchi T."/>
            <person name="Morono Y."/>
            <person name="Uchiyama I."/>
            <person name="Ito T."/>
            <person name="Fujiyama A."/>
            <person name="Inagaki F."/>
            <person name="Takami H."/>
        </authorList>
    </citation>
    <scope>NUCLEOTIDE SEQUENCE</scope>
    <source>
        <strain evidence="1">Expedition CK06-06</strain>
    </source>
</reference>
<protein>
    <submittedName>
        <fullName evidence="1">Uncharacterized protein</fullName>
    </submittedName>
</protein>
<name>X1SD53_9ZZZZ</name>
<sequence>MLKQIMLHCWPFDGWDPVGSTHFLVEWFPAIQNKGRKGDKEDALACVKWAKAKDDQGELSKYLTPRLSDIDKVQVASEGWVLGIL</sequence>